<protein>
    <submittedName>
        <fullName evidence="2">Hypothetical conserved protein</fullName>
    </submittedName>
</protein>
<reference evidence="2" key="1">
    <citation type="journal article" date="2005" name="Environ. Microbiol.">
        <title>Genetic and functional properties of uncultivated thermophilic crenarchaeotes from a subsurface gold mine as revealed by analysis of genome fragments.</title>
        <authorList>
            <person name="Nunoura T."/>
            <person name="Hirayama H."/>
            <person name="Takami H."/>
            <person name="Oida H."/>
            <person name="Nishi S."/>
            <person name="Shimamura S."/>
            <person name="Suzuki Y."/>
            <person name="Inagaki F."/>
            <person name="Takai K."/>
            <person name="Nealson K.H."/>
            <person name="Horikoshi K."/>
        </authorList>
    </citation>
    <scope>NUCLEOTIDE SEQUENCE</scope>
</reference>
<keyword evidence="1" id="KW-0472">Membrane</keyword>
<feature type="transmembrane region" description="Helical" evidence="1">
    <location>
        <begin position="266"/>
        <end position="288"/>
    </location>
</feature>
<proteinExistence type="predicted"/>
<feature type="transmembrane region" description="Helical" evidence="1">
    <location>
        <begin position="236"/>
        <end position="260"/>
    </location>
</feature>
<feature type="transmembrane region" description="Helical" evidence="1">
    <location>
        <begin position="120"/>
        <end position="139"/>
    </location>
</feature>
<organism evidence="2">
    <name type="scientific">uncultured Chloroflexota bacterium</name>
    <dbReference type="NCBI Taxonomy" id="166587"/>
    <lineage>
        <taxon>Bacteria</taxon>
        <taxon>Bacillati</taxon>
        <taxon>Chloroflexota</taxon>
        <taxon>environmental samples</taxon>
    </lineage>
</organism>
<evidence type="ECO:0000256" key="1">
    <source>
        <dbReference type="SAM" id="Phobius"/>
    </source>
</evidence>
<keyword evidence="1" id="KW-1133">Transmembrane helix</keyword>
<reference evidence="2" key="2">
    <citation type="journal article" date="2012" name="PLoS ONE">
        <title>A Deeply Branching Thermophilic Bacterium with an Ancient Acetyl-CoA Pathway Dominates a Subsurface Ecosystem.</title>
        <authorList>
            <person name="Takami H."/>
            <person name="Noguchi H."/>
            <person name="Takaki Y."/>
            <person name="Uchiyama I."/>
            <person name="Toyoda A."/>
            <person name="Nishi S."/>
            <person name="Chee G.-J."/>
            <person name="Arai W."/>
            <person name="Nunoura T."/>
            <person name="Itoh T."/>
            <person name="Hattori M."/>
            <person name="Takai K."/>
        </authorList>
    </citation>
    <scope>NUCLEOTIDE SEQUENCE</scope>
</reference>
<sequence length="356" mass="39295">MPTRKLPPFLPFVALALLALLFGLWAGLLRLGWALPAFPSLALAHGPLMVSGFLGVLIPLERAVAIRQKWMFAAPLFAALGWLTLLFQPFVGAFFFTISSLLAIGILGVMVRREPQFHTLTMAFGMLAWGIGNLLWLAGRPLFQVVYWWLGFLVLTIAGERLELSRVLRFTPWSTRLFGLIAAAFAAGIVLSTVNLSLAARLTGFSLLALALWSLRNDLASRNIHAPNPLTRYIAFCLFGGFLWLGIGGGLFLFLGAQYAGPLYDAALHAIFVGFVMTMIFGHAPIIFPAILSTPITYSPAFYVHLGLLHLSLFLRLVGDLSGWYEWRRWGGLLNEVAILLFLGLTLISIVRNRKK</sequence>
<keyword evidence="1" id="KW-0812">Transmembrane</keyword>
<gene>
    <name evidence="2" type="ORF">HGMM_F03B08C35</name>
</gene>
<feature type="transmembrane region" description="Helical" evidence="1">
    <location>
        <begin position="145"/>
        <end position="162"/>
    </location>
</feature>
<evidence type="ECO:0000313" key="2">
    <source>
        <dbReference type="EMBL" id="BAL52757.1"/>
    </source>
</evidence>
<feature type="transmembrane region" description="Helical" evidence="1">
    <location>
        <begin position="174"/>
        <end position="192"/>
    </location>
</feature>
<feature type="transmembrane region" description="Helical" evidence="1">
    <location>
        <begin position="330"/>
        <end position="351"/>
    </location>
</feature>
<dbReference type="EMBL" id="AP011638">
    <property type="protein sequence ID" value="BAL52757.1"/>
    <property type="molecule type" value="Genomic_DNA"/>
</dbReference>
<feature type="transmembrane region" description="Helical" evidence="1">
    <location>
        <begin position="36"/>
        <end position="58"/>
    </location>
</feature>
<feature type="transmembrane region" description="Helical" evidence="1">
    <location>
        <begin position="300"/>
        <end position="318"/>
    </location>
</feature>
<name>H5S9C1_9CHLR</name>
<accession>H5S9C1</accession>
<dbReference type="AlphaFoldDB" id="H5S9C1"/>